<protein>
    <submittedName>
        <fullName evidence="2">Predicted membrane protein</fullName>
    </submittedName>
</protein>
<reference evidence="2 3" key="1">
    <citation type="journal article" date="2002" name="Proc. Natl. Acad. Sci. U.S.A.">
        <title>The complete genome of hyperthermophile Methanopyrus kandleri AV19 and monophyly of archaeal methanogens.</title>
        <authorList>
            <person name="Slesarev A.I."/>
            <person name="Mezhevaya K.V."/>
            <person name="Makarova K.S."/>
            <person name="Polushin N.N."/>
            <person name="Shcherbinina O.V."/>
            <person name="Shakhova V.V."/>
            <person name="Belova G.I."/>
            <person name="Aravind L."/>
            <person name="Natale D.A."/>
            <person name="Rogozin I.B."/>
            <person name="Tatusov R.L."/>
            <person name="Wolf Y.I."/>
            <person name="Stetter K.O."/>
            <person name="Malykh A.G."/>
            <person name="Koonin E.V."/>
            <person name="Kozyavkin S.A."/>
        </authorList>
    </citation>
    <scope>NUCLEOTIDE SEQUENCE [LARGE SCALE GENOMIC DNA]</scope>
    <source>
        <strain evidence="3">AV19 / DSM 6324 / JCM 9639 / NBRC 100938</strain>
    </source>
</reference>
<evidence type="ECO:0000313" key="3">
    <source>
        <dbReference type="Proteomes" id="UP000001826"/>
    </source>
</evidence>
<name>Q8TYM7_METKA</name>
<gene>
    <name evidence="2" type="ordered locus">MK0269</name>
</gene>
<evidence type="ECO:0000313" key="2">
    <source>
        <dbReference type="EMBL" id="AAM01486.1"/>
    </source>
</evidence>
<keyword evidence="1" id="KW-0812">Transmembrane</keyword>
<dbReference type="STRING" id="190192.MK0269"/>
<sequence>MKALEQLSSYVAENRAGNRWDFKLAGIRVGRGRTVTFFRHILLASLACLTLPIAATCVNEEFESKVESLIQNPDFQGTKEITLYASGSYVMTGRIKVSYRGPEEVEPVEVDKLINGLKELREDLDPLAGQNEPIKDLLGALKKFDDTSDVLEKLKEKTQGLKLAACEIDVDLWYVGETGTPPSDLPQILQQLRTEGELHLSYKIPYPEAHVYVVGSVELLDRALNLPIRAVFSYDYPNDGSGVKVSVDTEHRKFTIETTDNIYNLIVVELTLHGGLQEVEKLADLSVESSEDLQKLLENTEVKVECYPRGGRTAEINGLPLMVDEGAAIVVYAVGSNPINSIVASKIAELMGKNPLVVTLGNADLQVGTDGKTLVIKGSAPGGLVVIYGPAGPDNTLDVTSRVGTLQVARALGAQVPPLVSLFGWILGPLLGSITTTYTPAFSGELRMSPRGIGMATPAVIAALLLGVHGRRRSK</sequence>
<proteinExistence type="predicted"/>
<evidence type="ECO:0000256" key="1">
    <source>
        <dbReference type="SAM" id="Phobius"/>
    </source>
</evidence>
<dbReference type="Proteomes" id="UP000001826">
    <property type="component" value="Chromosome"/>
</dbReference>
<dbReference type="EMBL" id="AE009439">
    <property type="protein sequence ID" value="AAM01486.1"/>
    <property type="molecule type" value="Genomic_DNA"/>
</dbReference>
<organism evidence="2 3">
    <name type="scientific">Methanopyrus kandleri (strain AV19 / DSM 6324 / JCM 9639 / NBRC 100938)</name>
    <dbReference type="NCBI Taxonomy" id="190192"/>
    <lineage>
        <taxon>Archaea</taxon>
        <taxon>Methanobacteriati</taxon>
        <taxon>Methanobacteriota</taxon>
        <taxon>Methanomada group</taxon>
        <taxon>Methanopyri</taxon>
        <taxon>Methanopyrales</taxon>
        <taxon>Methanopyraceae</taxon>
        <taxon>Methanopyrus</taxon>
    </lineage>
</organism>
<dbReference type="HOGENOM" id="CLU_574424_0_0_2"/>
<dbReference type="EnsemblBacteria" id="AAM01486">
    <property type="protein sequence ID" value="AAM01486"/>
    <property type="gene ID" value="MK0269"/>
</dbReference>
<keyword evidence="3" id="KW-1185">Reference proteome</keyword>
<accession>Q8TYM7</accession>
<keyword evidence="1" id="KW-1133">Transmembrane helix</keyword>
<dbReference type="KEGG" id="mka:MK0269"/>
<dbReference type="PaxDb" id="190192-MK0269"/>
<dbReference type="AlphaFoldDB" id="Q8TYM7"/>
<feature type="transmembrane region" description="Helical" evidence="1">
    <location>
        <begin position="452"/>
        <end position="470"/>
    </location>
</feature>
<dbReference type="InParanoid" id="Q8TYM7"/>
<keyword evidence="1" id="KW-0472">Membrane</keyword>